<evidence type="ECO:0000256" key="1">
    <source>
        <dbReference type="ARBA" id="ARBA00022630"/>
    </source>
</evidence>
<dbReference type="CDD" id="cd02144">
    <property type="entry name" value="iodotyrosine_dehalogenase"/>
    <property type="match status" value="1"/>
</dbReference>
<gene>
    <name evidence="5" type="ORF">HNP65_001897</name>
</gene>
<protein>
    <submittedName>
        <fullName evidence="5">Nitroreductase</fullName>
    </submittedName>
</protein>
<dbReference type="Gene3D" id="3.40.109.10">
    <property type="entry name" value="NADH Oxidase"/>
    <property type="match status" value="1"/>
</dbReference>
<reference evidence="5 6" key="1">
    <citation type="submission" date="2020-08" db="EMBL/GenBank/DDBJ databases">
        <title>Genomic Encyclopedia of Type Strains, Phase IV (KMG-IV): sequencing the most valuable type-strain genomes for metagenomic binning, comparative biology and taxonomic classification.</title>
        <authorList>
            <person name="Goeker M."/>
        </authorList>
    </citation>
    <scope>NUCLEOTIDE SEQUENCE [LARGE SCALE GENOMIC DNA]</scope>
    <source>
        <strain evidence="5 6">DSM 13481</strain>
    </source>
</reference>
<evidence type="ECO:0000313" key="6">
    <source>
        <dbReference type="Proteomes" id="UP000555828"/>
    </source>
</evidence>
<dbReference type="PANTHER" id="PTHR23026">
    <property type="entry name" value="NADPH NITROREDUCTASE"/>
    <property type="match status" value="1"/>
</dbReference>
<dbReference type="InterPro" id="IPR029479">
    <property type="entry name" value="Nitroreductase"/>
</dbReference>
<proteinExistence type="predicted"/>
<keyword evidence="6" id="KW-1185">Reference proteome</keyword>
<dbReference type="SUPFAM" id="SSF55469">
    <property type="entry name" value="FMN-dependent nitroreductase-like"/>
    <property type="match status" value="1"/>
</dbReference>
<comment type="caution">
    <text evidence="5">The sequence shown here is derived from an EMBL/GenBank/DDBJ whole genome shotgun (WGS) entry which is preliminary data.</text>
</comment>
<dbReference type="Proteomes" id="UP000555828">
    <property type="component" value="Unassembled WGS sequence"/>
</dbReference>
<evidence type="ECO:0000256" key="2">
    <source>
        <dbReference type="ARBA" id="ARBA00022643"/>
    </source>
</evidence>
<keyword evidence="2" id="KW-0288">FMN</keyword>
<dbReference type="Pfam" id="PF00881">
    <property type="entry name" value="Nitroreductase"/>
    <property type="match status" value="1"/>
</dbReference>
<evidence type="ECO:0000313" key="5">
    <source>
        <dbReference type="EMBL" id="MBB6063426.1"/>
    </source>
</evidence>
<dbReference type="GO" id="GO:0016491">
    <property type="term" value="F:oxidoreductase activity"/>
    <property type="evidence" value="ECO:0007669"/>
    <property type="project" value="UniProtKB-KW"/>
</dbReference>
<evidence type="ECO:0000256" key="3">
    <source>
        <dbReference type="ARBA" id="ARBA00023002"/>
    </source>
</evidence>
<accession>A0A841GI80</accession>
<feature type="domain" description="Nitroreductase" evidence="4">
    <location>
        <begin position="7"/>
        <end position="143"/>
    </location>
</feature>
<dbReference type="RefSeq" id="WP_184619996.1">
    <property type="nucleotide sequence ID" value="NZ_JACHEX010000007.1"/>
</dbReference>
<dbReference type="EMBL" id="JACHEX010000007">
    <property type="protein sequence ID" value="MBB6063426.1"/>
    <property type="molecule type" value="Genomic_DNA"/>
</dbReference>
<keyword evidence="1" id="KW-0285">Flavoprotein</keyword>
<evidence type="ECO:0000259" key="4">
    <source>
        <dbReference type="Pfam" id="PF00881"/>
    </source>
</evidence>
<dbReference type="PANTHER" id="PTHR23026:SF90">
    <property type="entry name" value="IODOTYROSINE DEIODINASE 1"/>
    <property type="match status" value="1"/>
</dbReference>
<organism evidence="5 6">
    <name type="scientific">Thermosipho japonicus</name>
    <dbReference type="NCBI Taxonomy" id="90323"/>
    <lineage>
        <taxon>Bacteria</taxon>
        <taxon>Thermotogati</taxon>
        <taxon>Thermotogota</taxon>
        <taxon>Thermotogae</taxon>
        <taxon>Thermotogales</taxon>
        <taxon>Fervidobacteriaceae</taxon>
        <taxon>Thermosipho</taxon>
    </lineage>
</organism>
<dbReference type="InterPro" id="IPR050627">
    <property type="entry name" value="Nitroreductase/BluB"/>
</dbReference>
<dbReference type="AlphaFoldDB" id="A0A841GI80"/>
<dbReference type="InterPro" id="IPR000415">
    <property type="entry name" value="Nitroreductase-like"/>
</dbReference>
<keyword evidence="3" id="KW-0560">Oxidoreductase</keyword>
<sequence length="181" mass="21353">MIFEIAKKRKTTRIFLKEKVNIEDIKYAINVAKEAPSGMNTQPWHFVIVDDEKLKEKIRKSVEEKEKIFYEKSKGKLKDFLNEYNITWQKRFLTEAPYLILVYSDKRFPFSKESTWISVGYLLLALEEKGLSSLTYTPPNPQDFNFSTYKLEVIIPVGYGNDPKPKLKRKDLNEIISYNKI</sequence>
<name>A0A841GI80_9BACT</name>